<dbReference type="EMBL" id="CANL01000007">
    <property type="protein sequence ID" value="CCM62935.1"/>
    <property type="molecule type" value="Genomic_DNA"/>
</dbReference>
<dbReference type="HOGENOM" id="CLU_1944795_0_0_11"/>
<evidence type="ECO:0000313" key="1">
    <source>
        <dbReference type="EMBL" id="CCM62935.1"/>
    </source>
</evidence>
<dbReference type="Proteomes" id="UP000018291">
    <property type="component" value="Unassembled WGS sequence"/>
</dbReference>
<keyword evidence="2" id="KW-1185">Reference proteome</keyword>
<evidence type="ECO:0008006" key="3">
    <source>
        <dbReference type="Google" id="ProtNLM"/>
    </source>
</evidence>
<dbReference type="STRING" id="1229780.BN381_150048"/>
<gene>
    <name evidence="1" type="ORF">BN381_150048</name>
</gene>
<protein>
    <recommendedName>
        <fullName evidence="3">Htaa domain-containing protein</fullName>
    </recommendedName>
</protein>
<dbReference type="RefSeq" id="WP_012224831.1">
    <property type="nucleotide sequence ID" value="NZ_HG422565.1"/>
</dbReference>
<evidence type="ECO:0000313" key="2">
    <source>
        <dbReference type="Proteomes" id="UP000018291"/>
    </source>
</evidence>
<reference evidence="1 2" key="1">
    <citation type="journal article" date="2013" name="ISME J.">
        <title>Metabolic model for the filamentous 'Candidatus Microthrix parvicella' based on genomic and metagenomic analyses.</title>
        <authorList>
            <person name="Jon McIlroy S."/>
            <person name="Kristiansen R."/>
            <person name="Albertsen M."/>
            <person name="Michael Karst S."/>
            <person name="Rossetti S."/>
            <person name="Lund Nielsen J."/>
            <person name="Tandoi V."/>
            <person name="James Seviour R."/>
            <person name="Nielsen P.H."/>
        </authorList>
    </citation>
    <scope>NUCLEOTIDE SEQUENCE [LARGE SCALE GENOMIC DNA]</scope>
    <source>
        <strain evidence="1 2">RN1</strain>
    </source>
</reference>
<name>R4YXL1_9ACTN</name>
<dbReference type="AlphaFoldDB" id="R4YXL1"/>
<proteinExistence type="predicted"/>
<organism evidence="1 2">
    <name type="scientific">Candidatus Neomicrothrix parvicella RN1</name>
    <dbReference type="NCBI Taxonomy" id="1229780"/>
    <lineage>
        <taxon>Bacteria</taxon>
        <taxon>Bacillati</taxon>
        <taxon>Actinomycetota</taxon>
        <taxon>Acidimicrobiia</taxon>
        <taxon>Acidimicrobiales</taxon>
        <taxon>Microthrixaceae</taxon>
        <taxon>Candidatus Neomicrothrix</taxon>
    </lineage>
</organism>
<accession>R4YXL1</accession>
<sequence length="129" mass="13596">MTKLQRFEQANHFEFSGEGLSGMLDTNSIDGQPLGSVTVDGVEGRMVSIRQGPGGWHLDAELVAIPDLSVETVQVVLPQVNLEGEAVSFNGYAVLLTTRTSIGGAALVPGPLQHYELRGASGVATLVYS</sequence>
<comment type="caution">
    <text evidence="1">The sequence shown here is derived from an EMBL/GenBank/DDBJ whole genome shotgun (WGS) entry which is preliminary data.</text>
</comment>